<accession>A0A6C2YUC4</accession>
<dbReference type="InParanoid" id="A0A6C2YUC4"/>
<dbReference type="EMBL" id="LR593887">
    <property type="protein sequence ID" value="VTS07340.1"/>
    <property type="molecule type" value="Genomic_DNA"/>
</dbReference>
<name>A0A6C2YUC4_9BACT</name>
<keyword evidence="2" id="KW-1185">Reference proteome</keyword>
<organism evidence="1">
    <name type="scientific">Tuwongella immobilis</name>
    <dbReference type="NCBI Taxonomy" id="692036"/>
    <lineage>
        <taxon>Bacteria</taxon>
        <taxon>Pseudomonadati</taxon>
        <taxon>Planctomycetota</taxon>
        <taxon>Planctomycetia</taxon>
        <taxon>Gemmatales</taxon>
        <taxon>Gemmataceae</taxon>
        <taxon>Tuwongella</taxon>
    </lineage>
</organism>
<dbReference type="RefSeq" id="WP_162660002.1">
    <property type="nucleotide sequence ID" value="NZ_LR593887.1"/>
</dbReference>
<dbReference type="EMBL" id="LR586016">
    <property type="protein sequence ID" value="VIP04991.1"/>
    <property type="molecule type" value="Genomic_DNA"/>
</dbReference>
<protein>
    <submittedName>
        <fullName evidence="1">Uncharacterized protein</fullName>
    </submittedName>
</protein>
<gene>
    <name evidence="1" type="ORF">GMBLW1_42020</name>
</gene>
<dbReference type="KEGG" id="tim:GMBLW1_42020"/>
<evidence type="ECO:0000313" key="2">
    <source>
        <dbReference type="Proteomes" id="UP000464378"/>
    </source>
</evidence>
<dbReference type="AlphaFoldDB" id="A0A6C2YUC4"/>
<proteinExistence type="predicted"/>
<evidence type="ECO:0000313" key="1">
    <source>
        <dbReference type="EMBL" id="VIP04991.1"/>
    </source>
</evidence>
<sequence length="104" mass="11490">MNECLEYFRKAIADPASVPPWSQWWAEHGELVERSFPLVDFVRLKHRRLRGARQILQLAGELPVDFLPPSPHQTGSCADCGERVRLPATGTIGPAICPTCGPLG</sequence>
<dbReference type="Proteomes" id="UP000464378">
    <property type="component" value="Chromosome"/>
</dbReference>
<reference evidence="1" key="1">
    <citation type="submission" date="2019-04" db="EMBL/GenBank/DDBJ databases">
        <authorList>
            <consortium name="Science for Life Laboratories"/>
        </authorList>
    </citation>
    <scope>NUCLEOTIDE SEQUENCE</scope>
    <source>
        <strain evidence="1">MBLW1</strain>
    </source>
</reference>